<accession>A0ABS3WFA9</accession>
<dbReference type="EMBL" id="JAGGDJ010000023">
    <property type="protein sequence ID" value="MBO7746800.1"/>
    <property type="molecule type" value="Genomic_DNA"/>
</dbReference>
<feature type="domain" description="HTH merR-type" evidence="3">
    <location>
        <begin position="3"/>
        <end position="73"/>
    </location>
</feature>
<evidence type="ECO:0000313" key="5">
    <source>
        <dbReference type="Proteomes" id="UP000670947"/>
    </source>
</evidence>
<keyword evidence="1" id="KW-0238">DNA-binding</keyword>
<dbReference type="Gene3D" id="1.10.1660.10">
    <property type="match status" value="1"/>
</dbReference>
<dbReference type="PANTHER" id="PTHR30204:SF58">
    <property type="entry name" value="HTH-TYPE TRANSCRIPTIONAL REGULATOR YFMP"/>
    <property type="match status" value="1"/>
</dbReference>
<evidence type="ECO:0000256" key="1">
    <source>
        <dbReference type="ARBA" id="ARBA00023125"/>
    </source>
</evidence>
<sequence>METFKIDEVAKACGLTKRTIRYYEELGLIPPPERSEGGIRLYARKHIERLKQLINARDVLGFSLQELLEFVAVHENLDEQKQTYRKTEEREEKLRQLRGMQATIDRQLGMIDQKLARMAEFRGEIEGLRARVSDGIVRLSNEKEL</sequence>
<dbReference type="Pfam" id="PF13411">
    <property type="entry name" value="MerR_1"/>
    <property type="match status" value="1"/>
</dbReference>
<keyword evidence="2" id="KW-0175">Coiled coil</keyword>
<dbReference type="PROSITE" id="PS50937">
    <property type="entry name" value="HTH_MERR_2"/>
    <property type="match status" value="1"/>
</dbReference>
<dbReference type="InterPro" id="IPR000551">
    <property type="entry name" value="MerR-type_HTH_dom"/>
</dbReference>
<organism evidence="4 5">
    <name type="scientific">Paenibacillus artemisiicola</name>
    <dbReference type="NCBI Taxonomy" id="1172618"/>
    <lineage>
        <taxon>Bacteria</taxon>
        <taxon>Bacillati</taxon>
        <taxon>Bacillota</taxon>
        <taxon>Bacilli</taxon>
        <taxon>Bacillales</taxon>
        <taxon>Paenibacillaceae</taxon>
        <taxon>Paenibacillus</taxon>
    </lineage>
</organism>
<evidence type="ECO:0000259" key="3">
    <source>
        <dbReference type="PROSITE" id="PS50937"/>
    </source>
</evidence>
<dbReference type="Proteomes" id="UP000670947">
    <property type="component" value="Unassembled WGS sequence"/>
</dbReference>
<dbReference type="SMART" id="SM00422">
    <property type="entry name" value="HTH_MERR"/>
    <property type="match status" value="1"/>
</dbReference>
<reference evidence="4 5" key="1">
    <citation type="submission" date="2021-03" db="EMBL/GenBank/DDBJ databases">
        <title>Paenibacillus artemisicola MWE-103 whole genome sequence.</title>
        <authorList>
            <person name="Ham Y.J."/>
        </authorList>
    </citation>
    <scope>NUCLEOTIDE SEQUENCE [LARGE SCALE GENOMIC DNA]</scope>
    <source>
        <strain evidence="4 5">MWE-103</strain>
    </source>
</reference>
<keyword evidence="5" id="KW-1185">Reference proteome</keyword>
<protein>
    <submittedName>
        <fullName evidence="4">MerR family transcriptional regulator</fullName>
    </submittedName>
</protein>
<dbReference type="InterPro" id="IPR009061">
    <property type="entry name" value="DNA-bd_dom_put_sf"/>
</dbReference>
<dbReference type="InterPro" id="IPR047057">
    <property type="entry name" value="MerR_fam"/>
</dbReference>
<comment type="caution">
    <text evidence="4">The sequence shown here is derived from an EMBL/GenBank/DDBJ whole genome shotgun (WGS) entry which is preliminary data.</text>
</comment>
<proteinExistence type="predicted"/>
<dbReference type="PANTHER" id="PTHR30204">
    <property type="entry name" value="REDOX-CYCLING DRUG-SENSING TRANSCRIPTIONAL ACTIVATOR SOXR"/>
    <property type="match status" value="1"/>
</dbReference>
<dbReference type="SUPFAM" id="SSF46955">
    <property type="entry name" value="Putative DNA-binding domain"/>
    <property type="match status" value="1"/>
</dbReference>
<evidence type="ECO:0000256" key="2">
    <source>
        <dbReference type="SAM" id="Coils"/>
    </source>
</evidence>
<dbReference type="RefSeq" id="WP_208849541.1">
    <property type="nucleotide sequence ID" value="NZ_JAGGDJ010000023.1"/>
</dbReference>
<gene>
    <name evidence="4" type="ORF">I8J29_21525</name>
</gene>
<evidence type="ECO:0000313" key="4">
    <source>
        <dbReference type="EMBL" id="MBO7746800.1"/>
    </source>
</evidence>
<feature type="coiled-coil region" evidence="2">
    <location>
        <begin position="74"/>
        <end position="131"/>
    </location>
</feature>
<name>A0ABS3WFA9_9BACL</name>